<dbReference type="GO" id="GO:0016020">
    <property type="term" value="C:membrane"/>
    <property type="evidence" value="ECO:0007669"/>
    <property type="project" value="UniProtKB-SubCell"/>
</dbReference>
<dbReference type="InterPro" id="IPR036864">
    <property type="entry name" value="Zn2-C6_fun-type_DNA-bd_sf"/>
</dbReference>
<dbReference type="KEGG" id="pgri:PgNI_02805"/>
<keyword evidence="6 10" id="KW-1133">Transmembrane helix</keyword>
<feature type="compositionally biased region" description="Basic and acidic residues" evidence="9">
    <location>
        <begin position="596"/>
        <end position="605"/>
    </location>
</feature>
<evidence type="ECO:0000313" key="13">
    <source>
        <dbReference type="Proteomes" id="UP000515153"/>
    </source>
</evidence>
<feature type="transmembrane region" description="Helical" evidence="10">
    <location>
        <begin position="102"/>
        <end position="121"/>
    </location>
</feature>
<proteinExistence type="inferred from homology"/>
<dbReference type="SUPFAM" id="SSF57701">
    <property type="entry name" value="Zn2/Cys6 DNA-binding domain"/>
    <property type="match status" value="1"/>
</dbReference>
<keyword evidence="5" id="KW-0479">Metal-binding</keyword>
<feature type="domain" description="Zn(2)-C6 fungal-type" evidence="11">
    <location>
        <begin position="631"/>
        <end position="663"/>
    </location>
</feature>
<dbReference type="PROSITE" id="PS00217">
    <property type="entry name" value="SUGAR_TRANSPORT_2"/>
    <property type="match status" value="1"/>
</dbReference>
<feature type="region of interest" description="Disordered" evidence="9">
    <location>
        <begin position="531"/>
        <end position="620"/>
    </location>
</feature>
<dbReference type="InterPro" id="IPR005829">
    <property type="entry name" value="Sugar_transporter_CS"/>
</dbReference>
<reference evidence="14" key="2">
    <citation type="submission" date="2019-10" db="EMBL/GenBank/DDBJ databases">
        <authorList>
            <consortium name="NCBI Genome Project"/>
        </authorList>
    </citation>
    <scope>NUCLEOTIDE SEQUENCE</scope>
    <source>
        <strain evidence="14">NI907</strain>
    </source>
</reference>
<organism evidence="13 14">
    <name type="scientific">Pyricularia grisea</name>
    <name type="common">Crabgrass-specific blast fungus</name>
    <name type="synonym">Magnaporthe grisea</name>
    <dbReference type="NCBI Taxonomy" id="148305"/>
    <lineage>
        <taxon>Eukaryota</taxon>
        <taxon>Fungi</taxon>
        <taxon>Dikarya</taxon>
        <taxon>Ascomycota</taxon>
        <taxon>Pezizomycotina</taxon>
        <taxon>Sordariomycetes</taxon>
        <taxon>Sordariomycetidae</taxon>
        <taxon>Magnaporthales</taxon>
        <taxon>Pyriculariaceae</taxon>
        <taxon>Pyricularia</taxon>
    </lineage>
</organism>
<feature type="compositionally biased region" description="Low complexity" evidence="9">
    <location>
        <begin position="700"/>
        <end position="709"/>
    </location>
</feature>
<feature type="region of interest" description="Disordered" evidence="9">
    <location>
        <begin position="763"/>
        <end position="798"/>
    </location>
</feature>
<dbReference type="Pfam" id="PF00172">
    <property type="entry name" value="Zn_clus"/>
    <property type="match status" value="1"/>
</dbReference>
<evidence type="ECO:0000256" key="3">
    <source>
        <dbReference type="ARBA" id="ARBA00022448"/>
    </source>
</evidence>
<dbReference type="NCBIfam" id="TIGR00879">
    <property type="entry name" value="SP"/>
    <property type="match status" value="1"/>
</dbReference>
<feature type="compositionally biased region" description="Basic and acidic residues" evidence="9">
    <location>
        <begin position="531"/>
        <end position="552"/>
    </location>
</feature>
<feature type="domain" description="Major facilitator superfamily (MFS) profile" evidence="12">
    <location>
        <begin position="28"/>
        <end position="489"/>
    </location>
</feature>
<evidence type="ECO:0000256" key="10">
    <source>
        <dbReference type="SAM" id="Phobius"/>
    </source>
</evidence>
<comment type="similarity">
    <text evidence="2">Belongs to the major facilitator superfamily. Sugar transporter (TC 2.A.1.1) family.</text>
</comment>
<keyword evidence="4 10" id="KW-0812">Transmembrane</keyword>
<keyword evidence="3" id="KW-0813">Transport</keyword>
<accession>A0A6P8BB54</accession>
<evidence type="ECO:0000259" key="11">
    <source>
        <dbReference type="PROSITE" id="PS50048"/>
    </source>
</evidence>
<feature type="transmembrane region" description="Helical" evidence="10">
    <location>
        <begin position="164"/>
        <end position="185"/>
    </location>
</feature>
<evidence type="ECO:0000256" key="9">
    <source>
        <dbReference type="SAM" id="MobiDB-lite"/>
    </source>
</evidence>
<dbReference type="SMART" id="SM00906">
    <property type="entry name" value="Fungal_trans"/>
    <property type="match status" value="1"/>
</dbReference>
<feature type="transmembrane region" description="Helical" evidence="10">
    <location>
        <begin position="289"/>
        <end position="311"/>
    </location>
</feature>
<dbReference type="GO" id="GO:0006351">
    <property type="term" value="P:DNA-templated transcription"/>
    <property type="evidence" value="ECO:0007669"/>
    <property type="project" value="InterPro"/>
</dbReference>
<dbReference type="GO" id="GO:0005351">
    <property type="term" value="F:carbohydrate:proton symporter activity"/>
    <property type="evidence" value="ECO:0007669"/>
    <property type="project" value="TreeGrafter"/>
</dbReference>
<dbReference type="InterPro" id="IPR001138">
    <property type="entry name" value="Zn2Cys6_DnaBD"/>
</dbReference>
<dbReference type="SUPFAM" id="SSF103473">
    <property type="entry name" value="MFS general substrate transporter"/>
    <property type="match status" value="1"/>
</dbReference>
<evidence type="ECO:0000256" key="8">
    <source>
        <dbReference type="ARBA" id="ARBA00023242"/>
    </source>
</evidence>
<feature type="compositionally biased region" description="Pro residues" evidence="9">
    <location>
        <begin position="608"/>
        <end position="620"/>
    </location>
</feature>
<dbReference type="InterPro" id="IPR007219">
    <property type="entry name" value="XnlR_reg_dom"/>
</dbReference>
<dbReference type="RefSeq" id="XP_030984396.1">
    <property type="nucleotide sequence ID" value="XM_031122862.1"/>
</dbReference>
<dbReference type="PROSITE" id="PS00463">
    <property type="entry name" value="ZN2_CY6_FUNGAL_1"/>
    <property type="match status" value="1"/>
</dbReference>
<name>A0A6P8BB54_PYRGI</name>
<dbReference type="Proteomes" id="UP000515153">
    <property type="component" value="Unplaced"/>
</dbReference>
<dbReference type="GO" id="GO:0003677">
    <property type="term" value="F:DNA binding"/>
    <property type="evidence" value="ECO:0007669"/>
    <property type="project" value="InterPro"/>
</dbReference>
<evidence type="ECO:0000313" key="14">
    <source>
        <dbReference type="RefSeq" id="XP_030984396.1"/>
    </source>
</evidence>
<feature type="transmembrane region" description="Helical" evidence="10">
    <location>
        <begin position="396"/>
        <end position="423"/>
    </location>
</feature>
<dbReference type="CDD" id="cd00067">
    <property type="entry name" value="GAL4"/>
    <property type="match status" value="1"/>
</dbReference>
<dbReference type="PANTHER" id="PTHR48022:SF8">
    <property type="entry name" value="MAJOR FACILITATOR SUPERFAMILY (MFS) PROFILE DOMAIN-CONTAINING PROTEIN-RELATED"/>
    <property type="match status" value="1"/>
</dbReference>
<evidence type="ECO:0000256" key="6">
    <source>
        <dbReference type="ARBA" id="ARBA00022989"/>
    </source>
</evidence>
<dbReference type="PROSITE" id="PS00216">
    <property type="entry name" value="SUGAR_TRANSPORT_1"/>
    <property type="match status" value="1"/>
</dbReference>
<evidence type="ECO:0000256" key="5">
    <source>
        <dbReference type="ARBA" id="ARBA00022723"/>
    </source>
</evidence>
<evidence type="ECO:0000256" key="4">
    <source>
        <dbReference type="ARBA" id="ARBA00022692"/>
    </source>
</evidence>
<feature type="transmembrane region" description="Helical" evidence="10">
    <location>
        <begin position="127"/>
        <end position="144"/>
    </location>
</feature>
<dbReference type="InterPro" id="IPR005828">
    <property type="entry name" value="MFS_sugar_transport-like"/>
</dbReference>
<dbReference type="Gene3D" id="4.10.240.10">
    <property type="entry name" value="Zn(2)-C6 fungal-type DNA-binding domain"/>
    <property type="match status" value="1"/>
</dbReference>
<dbReference type="Pfam" id="PF00083">
    <property type="entry name" value="Sugar_tr"/>
    <property type="match status" value="1"/>
</dbReference>
<protein>
    <recommendedName>
        <fullName evidence="15">Zn(2)-C6 fungal-type domain-containing protein</fullName>
    </recommendedName>
</protein>
<gene>
    <name evidence="14" type="ORF">PgNI_02805</name>
</gene>
<dbReference type="InterPro" id="IPR050360">
    <property type="entry name" value="MFS_Sugar_Transporters"/>
</dbReference>
<evidence type="ECO:0008006" key="15">
    <source>
        <dbReference type="Google" id="ProtNLM"/>
    </source>
</evidence>
<feature type="region of interest" description="Disordered" evidence="9">
    <location>
        <begin position="949"/>
        <end position="991"/>
    </location>
</feature>
<dbReference type="PROSITE" id="PS50850">
    <property type="entry name" value="MFS"/>
    <property type="match status" value="1"/>
</dbReference>
<dbReference type="PROSITE" id="PS50048">
    <property type="entry name" value="ZN2_CY6_FUNGAL_2"/>
    <property type="match status" value="1"/>
</dbReference>
<evidence type="ECO:0000256" key="7">
    <source>
        <dbReference type="ARBA" id="ARBA00023136"/>
    </source>
</evidence>
<feature type="region of interest" description="Disordered" evidence="9">
    <location>
        <begin position="697"/>
        <end position="749"/>
    </location>
</feature>
<dbReference type="PRINTS" id="PR00171">
    <property type="entry name" value="SUGRTRNSPORT"/>
</dbReference>
<dbReference type="InterPro" id="IPR036259">
    <property type="entry name" value="MFS_trans_sf"/>
</dbReference>
<feature type="transmembrane region" description="Helical" evidence="10">
    <location>
        <begin position="464"/>
        <end position="485"/>
    </location>
</feature>
<dbReference type="Gene3D" id="1.20.1250.20">
    <property type="entry name" value="MFS general substrate transporter like domains"/>
    <property type="match status" value="1"/>
</dbReference>
<feature type="transmembrane region" description="Helical" evidence="10">
    <location>
        <begin position="197"/>
        <end position="217"/>
    </location>
</feature>
<evidence type="ECO:0000256" key="1">
    <source>
        <dbReference type="ARBA" id="ARBA00004141"/>
    </source>
</evidence>
<feature type="transmembrane region" description="Helical" evidence="10">
    <location>
        <begin position="356"/>
        <end position="376"/>
    </location>
</feature>
<keyword evidence="7 10" id="KW-0472">Membrane</keyword>
<comment type="subcellular location">
    <subcellularLocation>
        <location evidence="1">Membrane</location>
        <topology evidence="1">Multi-pass membrane protein</topology>
    </subcellularLocation>
</comment>
<dbReference type="GeneID" id="41957773"/>
<sequence>MGGGTSLWASPDWKNDPKEIFNRQLALVSITVAFAGCSYGFDTGNIGGVLKLAAFKHAFGLDVLSEAEKDVRTGNIAAMVAAGGAGGALLGAPASDYLGRKYAVLISAGIFLVGCSFQEVADLGVFYAGRLLSGIAIGMSSMLAPQYLAEVAPKSIRGTLTTTYNLMIVTCLALAFWVNYGVSIWATNKLDNTGWRLALGIQLIPGAALFILTFFVLESPRALISRGKKERGLANITALRGLPAEHPYVAREYMEICAQVDAEQEYAVGNNYLVVAKDVITNASNRRRFFLAVMLFLFHKFTGTDSLNYFAPDIFAMIGVPSGSSSLLTTGVYGLVKMVTTVFYVTVIVDRVGRRLPLMVGATMQATAMLYLALYIRFAEGSGAISQSGSGGGTPAGGIVGIIWIYIYAFGWSFGHSVAPYVVAAEIFPPRIRSVCMGICLFVNWIVDYGITQATPTMMTQLGYGTFLIYSMLTYVGVVFVYFCLPELKGRSMESMDDLFQRSIWTMWRHAYPTEEEKVRHDVQDMIVQKEQQRAEEEDARKKQTEHVEARTWQESNPVPDVAGSSPHDPNGQNGPRKLSASGSPASVNLGRAQSIRRDSVETRPHPLQNPPVSAPPPVPQQVEISRKVKACAACRKQKIRCHMDQGTPPCRRCKERNLSCVLSKSLQMLMDERSQWHQDIIADLEMLHAGVQNMREHTGLPSLPPLRSSLDRPGPDSLTSANNLEPHHEAEAGPSTDNSPKLLPQSPDVPMQSVYYLTKLKSLRGNDDGDGTQTSGSLEHQHGHRHSSGSGTVQKSNTNTTSLKDFISDGQITVADAQKLFDLYVDRLDHFIYRIGYGSNCKWKTLDDLRRQSPLLTACILTVAAMHDSGSNRLYPICNREFRRLVSGSVFDSVFERRINRDHLRALCIASYWLSDVSWTLSGMAIRLATEVNLVANYHRVVAHGQTQNLSPGRVGQSNLQRQGQTPDSQVSNMNNSNNRTSNHDGTNNGMLTDSAAAAAQDAADCMRLWYNLYICDKHLSILYGRPSLVREDFSIQGWEDFLASPVATDDDRRLISQVALHIILTGVHELFGPDNGSAIPLVYSSQIASFSRQLDHWIGYWSTVLKKNFQAIGEFPAKGALIHYHFAKLYLFSHVFRGLTPGEPIPAVFRSAATGAVTAATTIVELLLNDPDIGEGLRGMPSYLHAMTAFACVFLLKIATRRREDGLVEVGLVSDLAGRLVGRFREVRVGKWHLVHLMADGLAKSAKKLLQTVDGGFHMRVDAAMVGDGSSDQTTLPPSAMYDGMQPPHPNGGFADGTLDGMNGGMVETPVMFNNVLSPDFVLGTTSFLDFNGAVGGLDFSYDHMNFP</sequence>
<dbReference type="InterPro" id="IPR020846">
    <property type="entry name" value="MFS_dom"/>
</dbReference>
<evidence type="ECO:0000259" key="12">
    <source>
        <dbReference type="PROSITE" id="PS50850"/>
    </source>
</evidence>
<reference evidence="14" key="1">
    <citation type="journal article" date="2019" name="Mol. Biol. Evol.">
        <title>Blast fungal genomes show frequent chromosomal changes, gene gains and losses, and effector gene turnover.</title>
        <authorList>
            <person name="Gomez Luciano L.B."/>
            <person name="Jason Tsai I."/>
            <person name="Chuma I."/>
            <person name="Tosa Y."/>
            <person name="Chen Y.H."/>
            <person name="Li J.Y."/>
            <person name="Li M.Y."/>
            <person name="Jade Lu M.Y."/>
            <person name="Nakayashiki H."/>
            <person name="Li W.H."/>
        </authorList>
    </citation>
    <scope>NUCLEOTIDE SEQUENCE</scope>
    <source>
        <strain evidence="14">NI907</strain>
    </source>
</reference>
<evidence type="ECO:0000256" key="2">
    <source>
        <dbReference type="ARBA" id="ARBA00010992"/>
    </source>
</evidence>
<feature type="transmembrane region" description="Helical" evidence="10">
    <location>
        <begin position="331"/>
        <end position="349"/>
    </location>
</feature>
<reference evidence="14" key="3">
    <citation type="submission" date="2025-08" db="UniProtKB">
        <authorList>
            <consortium name="RefSeq"/>
        </authorList>
    </citation>
    <scope>IDENTIFICATION</scope>
    <source>
        <strain evidence="14">NI907</strain>
    </source>
</reference>
<keyword evidence="8" id="KW-0539">Nucleus</keyword>
<dbReference type="GO" id="GO:0008270">
    <property type="term" value="F:zinc ion binding"/>
    <property type="evidence" value="ECO:0007669"/>
    <property type="project" value="InterPro"/>
</dbReference>
<feature type="compositionally biased region" description="Polar residues" evidence="9">
    <location>
        <begin position="949"/>
        <end position="969"/>
    </location>
</feature>
<dbReference type="CDD" id="cd12148">
    <property type="entry name" value="fungal_TF_MHR"/>
    <property type="match status" value="1"/>
</dbReference>
<dbReference type="SMART" id="SM00066">
    <property type="entry name" value="GAL4"/>
    <property type="match status" value="1"/>
</dbReference>
<dbReference type="GO" id="GO:0000981">
    <property type="term" value="F:DNA-binding transcription factor activity, RNA polymerase II-specific"/>
    <property type="evidence" value="ECO:0007669"/>
    <property type="project" value="InterPro"/>
</dbReference>
<keyword evidence="13" id="KW-1185">Reference proteome</keyword>
<dbReference type="InterPro" id="IPR003663">
    <property type="entry name" value="Sugar/inositol_transpt"/>
</dbReference>
<feature type="compositionally biased region" description="Low complexity" evidence="9">
    <location>
        <begin position="970"/>
        <end position="982"/>
    </location>
</feature>
<dbReference type="PANTHER" id="PTHR48022">
    <property type="entry name" value="PLASTIDIC GLUCOSE TRANSPORTER 4"/>
    <property type="match status" value="1"/>
</dbReference>